<proteinExistence type="predicted"/>
<dbReference type="InterPro" id="IPR007037">
    <property type="entry name" value="SIP_rossman_dom"/>
</dbReference>
<dbReference type="Proteomes" id="UP000004208">
    <property type="component" value="Unassembled WGS sequence"/>
</dbReference>
<dbReference type="RefSeq" id="WP_005286711.1">
    <property type="nucleotide sequence ID" value="NZ_CM000961.1"/>
</dbReference>
<dbReference type="SUPFAM" id="SSF63380">
    <property type="entry name" value="Riboflavin synthase domain-like"/>
    <property type="match status" value="1"/>
</dbReference>
<dbReference type="PANTHER" id="PTHR30157">
    <property type="entry name" value="FERRIC REDUCTASE, NADPH-DEPENDENT"/>
    <property type="match status" value="1"/>
</dbReference>
<dbReference type="InterPro" id="IPR017927">
    <property type="entry name" value="FAD-bd_FR_type"/>
</dbReference>
<name>D7WAW4_9CORY</name>
<dbReference type="Pfam" id="PF08021">
    <property type="entry name" value="FAD_binding_9"/>
    <property type="match status" value="1"/>
</dbReference>
<dbReference type="InterPro" id="IPR039261">
    <property type="entry name" value="FNR_nucleotide-bd"/>
</dbReference>
<gene>
    <name evidence="2" type="ORF">HMPREF0291_10253</name>
</gene>
<evidence type="ECO:0000313" key="2">
    <source>
        <dbReference type="EMBL" id="EFK54995.1"/>
    </source>
</evidence>
<dbReference type="Gene3D" id="3.40.50.80">
    <property type="entry name" value="Nucleotide-binding domain of ferredoxin-NADP reductase (FNR) module"/>
    <property type="match status" value="1"/>
</dbReference>
<dbReference type="InterPro" id="IPR013113">
    <property type="entry name" value="SIP_FAD-bd"/>
</dbReference>
<evidence type="ECO:0000313" key="3">
    <source>
        <dbReference type="Proteomes" id="UP000004208"/>
    </source>
</evidence>
<reference evidence="2" key="1">
    <citation type="submission" date="2010-06" db="EMBL/GenBank/DDBJ databases">
        <authorList>
            <person name="Muzny D."/>
            <person name="Qin X."/>
            <person name="Buhay C."/>
            <person name="Dugan-Rocha S."/>
            <person name="Ding Y."/>
            <person name="Chen G."/>
            <person name="Hawes A."/>
            <person name="Holder M."/>
            <person name="Jhangiani S."/>
            <person name="Johnson A."/>
            <person name="Khan Z."/>
            <person name="Li Z."/>
            <person name="Liu W."/>
            <person name="Liu X."/>
            <person name="Perez L."/>
            <person name="Shen H."/>
            <person name="Wang Q."/>
            <person name="Watt J."/>
            <person name="Xi L."/>
            <person name="Xin Y."/>
            <person name="Zhou J."/>
            <person name="Deng J."/>
            <person name="Jiang H."/>
            <person name="Liu Y."/>
            <person name="Qu J."/>
            <person name="Song X.-Z."/>
            <person name="Zhang L."/>
            <person name="Villasana D."/>
            <person name="Johnson A."/>
            <person name="Liu J."/>
            <person name="Liyanage D."/>
            <person name="Lorensuhewa L."/>
            <person name="Robinson T."/>
            <person name="Song A."/>
            <person name="Song B.-B."/>
            <person name="Dinh H."/>
            <person name="Thornton R."/>
            <person name="Coyle M."/>
            <person name="Francisco L."/>
            <person name="Jackson L."/>
            <person name="Javaid M."/>
            <person name="Korchina V."/>
            <person name="Kovar C."/>
            <person name="Mata R."/>
            <person name="Mathew T."/>
            <person name="Ngo R."/>
            <person name="Nguyen L."/>
            <person name="Nguyen N."/>
            <person name="Okwuonu G."/>
            <person name="Ongeri F."/>
            <person name="Pham C."/>
            <person name="Simmons D."/>
            <person name="Wilczek-Boney K."/>
            <person name="Hale W."/>
            <person name="Jakkamsetti A."/>
            <person name="Pham P."/>
            <person name="Ruth R."/>
            <person name="San Lucas F."/>
            <person name="Warren J."/>
            <person name="Zhang J."/>
            <person name="Zhao Z."/>
            <person name="Zhou C."/>
            <person name="Zhu D."/>
            <person name="Lee S."/>
            <person name="Bess C."/>
            <person name="Blankenburg K."/>
            <person name="Forbes L."/>
            <person name="Fu Q."/>
            <person name="Gubbala S."/>
            <person name="Hirani K."/>
            <person name="Jayaseelan J.C."/>
            <person name="Lara F."/>
            <person name="Munidasa M."/>
            <person name="Palculict T."/>
            <person name="Patil S."/>
            <person name="Pu L.-L."/>
            <person name="Saada N."/>
            <person name="Tang L."/>
            <person name="Weissenberger G."/>
            <person name="Zhu Y."/>
            <person name="Hemphill L."/>
            <person name="Shang Y."/>
            <person name="Youmans B."/>
            <person name="Ayvaz T."/>
            <person name="Ross M."/>
            <person name="Santibanez J."/>
            <person name="Aqrawi P."/>
            <person name="Gross S."/>
            <person name="Joshi V."/>
            <person name="Fowler G."/>
            <person name="Nazareth L."/>
            <person name="Reid J."/>
            <person name="Worley K."/>
            <person name="Petrosino J."/>
            <person name="Highlander S."/>
            <person name="Gibbs R."/>
        </authorList>
    </citation>
    <scope>NUCLEOTIDE SEQUENCE [LARGE SCALE GENOMIC DNA]</scope>
    <source>
        <strain evidence="2">ATCC 33030</strain>
    </source>
</reference>
<feature type="domain" description="FAD-binding FR-type" evidence="1">
    <location>
        <begin position="4"/>
        <end position="139"/>
    </location>
</feature>
<comment type="caution">
    <text evidence="2">The sequence shown here is derived from an EMBL/GenBank/DDBJ whole genome shotgun (WGS) entry which is preliminary data.</text>
</comment>
<dbReference type="EMBL" id="ACLJ02000001">
    <property type="protein sequence ID" value="EFK54995.1"/>
    <property type="molecule type" value="Genomic_DNA"/>
</dbReference>
<keyword evidence="3" id="KW-1185">Reference proteome</keyword>
<organism evidence="2 3">
    <name type="scientific">Corynebacterium genitalium ATCC 33030</name>
    <dbReference type="NCBI Taxonomy" id="585529"/>
    <lineage>
        <taxon>Bacteria</taxon>
        <taxon>Bacillati</taxon>
        <taxon>Actinomycetota</taxon>
        <taxon>Actinomycetes</taxon>
        <taxon>Mycobacteriales</taxon>
        <taxon>Corynebacteriaceae</taxon>
        <taxon>Corynebacterium</taxon>
    </lineage>
</organism>
<dbReference type="STRING" id="585529.HMPREF0291_10253"/>
<dbReference type="eggNOG" id="COG2375">
    <property type="taxonomic scope" value="Bacteria"/>
</dbReference>
<accession>D7WAW4</accession>
<dbReference type="PANTHER" id="PTHR30157:SF0">
    <property type="entry name" value="NADPH-DEPENDENT FERRIC-CHELATE REDUCTASE"/>
    <property type="match status" value="1"/>
</dbReference>
<dbReference type="Pfam" id="PF04954">
    <property type="entry name" value="SIP"/>
    <property type="match status" value="1"/>
</dbReference>
<dbReference type="InterPro" id="IPR039374">
    <property type="entry name" value="SIP_fam"/>
</dbReference>
<dbReference type="CDD" id="cd06193">
    <property type="entry name" value="siderophore_interacting"/>
    <property type="match status" value="1"/>
</dbReference>
<dbReference type="InterPro" id="IPR017938">
    <property type="entry name" value="Riboflavin_synthase-like_b-brl"/>
</dbReference>
<dbReference type="GO" id="GO:0016491">
    <property type="term" value="F:oxidoreductase activity"/>
    <property type="evidence" value="ECO:0007669"/>
    <property type="project" value="InterPro"/>
</dbReference>
<dbReference type="Gene3D" id="2.40.30.10">
    <property type="entry name" value="Translation factors"/>
    <property type="match status" value="1"/>
</dbReference>
<sequence>MPTHLLHPVTLVANEQLKPRLHRLTFTGEAFADYPLSGPDEYFGLVMPKPGHPFRPFSFSGVNIRAAVAAIPEETRPALRWYTIRSLDRARKLIDVDVVTHGDSGPGSRWIRQARPGDTAGMFTCPALWKPPASSQLLVADASALPALRHILAYQEANAPQALTQTHAVAVVTSPEEIEDGLAEQWHEKLASLTVIEAPKTAETEATLAVLREHFDAGQPPRSVWVSGEGNLTKSVRALAVKDWSLAPSDVVWVPFWFHGKARP</sequence>
<dbReference type="AlphaFoldDB" id="D7WAW4"/>
<dbReference type="HOGENOM" id="CLU_040923_2_1_11"/>
<dbReference type="PROSITE" id="PS51384">
    <property type="entry name" value="FAD_FR"/>
    <property type="match status" value="1"/>
</dbReference>
<protein>
    <submittedName>
        <fullName evidence="2">Siderophore-interacting FAD-binding domain protein</fullName>
    </submittedName>
</protein>
<dbReference type="OrthoDB" id="3291337at2"/>
<evidence type="ECO:0000259" key="1">
    <source>
        <dbReference type="PROSITE" id="PS51384"/>
    </source>
</evidence>